<accession>A0A0D1W8P9</accession>
<feature type="region of interest" description="Disordered" evidence="1">
    <location>
        <begin position="1"/>
        <end position="22"/>
    </location>
</feature>
<protein>
    <submittedName>
        <fullName evidence="2">Uncharacterized protein</fullName>
    </submittedName>
</protein>
<evidence type="ECO:0000256" key="1">
    <source>
        <dbReference type="SAM" id="MobiDB-lite"/>
    </source>
</evidence>
<sequence>MDNSQHRVYTSSYRTSPLAMSSPCGGREYGYVITRGKSTCRLPKYRVPQNPDTGAIYTPHSESHGDKQAVFHPIPDLTPSLPARDNQCDWPLHNSRHYTWPRDELSPIPTLRHGTR</sequence>
<feature type="region of interest" description="Disordered" evidence="1">
    <location>
        <begin position="43"/>
        <end position="78"/>
    </location>
</feature>
<dbReference type="EMBL" id="KN846951">
    <property type="protein sequence ID" value="KIV85130.1"/>
    <property type="molecule type" value="Genomic_DNA"/>
</dbReference>
<proteinExistence type="predicted"/>
<dbReference type="HOGENOM" id="CLU_2096898_0_0_1"/>
<evidence type="ECO:0000313" key="2">
    <source>
        <dbReference type="EMBL" id="KIV85130.1"/>
    </source>
</evidence>
<organism evidence="2 3">
    <name type="scientific">Exophiala sideris</name>
    <dbReference type="NCBI Taxonomy" id="1016849"/>
    <lineage>
        <taxon>Eukaryota</taxon>
        <taxon>Fungi</taxon>
        <taxon>Dikarya</taxon>
        <taxon>Ascomycota</taxon>
        <taxon>Pezizomycotina</taxon>
        <taxon>Eurotiomycetes</taxon>
        <taxon>Chaetothyriomycetidae</taxon>
        <taxon>Chaetothyriales</taxon>
        <taxon>Herpotrichiellaceae</taxon>
        <taxon>Exophiala</taxon>
    </lineage>
</organism>
<evidence type="ECO:0000313" key="3">
    <source>
        <dbReference type="Proteomes" id="UP000053599"/>
    </source>
</evidence>
<dbReference type="AlphaFoldDB" id="A0A0D1W8P9"/>
<gene>
    <name evidence="2" type="ORF">PV11_00865</name>
</gene>
<feature type="compositionally biased region" description="Polar residues" evidence="1">
    <location>
        <begin position="1"/>
        <end position="19"/>
    </location>
</feature>
<name>A0A0D1W8P9_9EURO</name>
<reference evidence="2 3" key="1">
    <citation type="submission" date="2015-01" db="EMBL/GenBank/DDBJ databases">
        <title>The Genome Sequence of Exophiala sideris CBS121828.</title>
        <authorList>
            <consortium name="The Broad Institute Genomics Platform"/>
            <person name="Cuomo C."/>
            <person name="de Hoog S."/>
            <person name="Gorbushina A."/>
            <person name="Stielow B."/>
            <person name="Teixiera M."/>
            <person name="Abouelleil A."/>
            <person name="Chapman S.B."/>
            <person name="Priest M."/>
            <person name="Young S.K."/>
            <person name="Wortman J."/>
            <person name="Nusbaum C."/>
            <person name="Birren B."/>
        </authorList>
    </citation>
    <scope>NUCLEOTIDE SEQUENCE [LARGE SCALE GENOMIC DNA]</scope>
    <source>
        <strain evidence="2 3">CBS 121828</strain>
    </source>
</reference>
<dbReference type="Proteomes" id="UP000053599">
    <property type="component" value="Unassembled WGS sequence"/>
</dbReference>